<dbReference type="Proteomes" id="UP000085678">
    <property type="component" value="Unplaced"/>
</dbReference>
<dbReference type="SUPFAM" id="SSF55154">
    <property type="entry name" value="CYTH-like phosphatases"/>
    <property type="match status" value="1"/>
</dbReference>
<evidence type="ECO:0000313" key="3">
    <source>
        <dbReference type="RefSeq" id="XP_013390358.1"/>
    </source>
</evidence>
<dbReference type="RefSeq" id="XP_013390358.1">
    <property type="nucleotide sequence ID" value="XM_013534904.1"/>
</dbReference>
<evidence type="ECO:0000313" key="2">
    <source>
        <dbReference type="Proteomes" id="UP000085678"/>
    </source>
</evidence>
<dbReference type="AlphaFoldDB" id="A0A1S3HWG5"/>
<dbReference type="InParanoid" id="A0A1S3HWG5"/>
<dbReference type="PROSITE" id="PS51707">
    <property type="entry name" value="CYTH"/>
    <property type="match status" value="1"/>
</dbReference>
<dbReference type="InterPro" id="IPR023577">
    <property type="entry name" value="CYTH_domain"/>
</dbReference>
<evidence type="ECO:0000259" key="1">
    <source>
        <dbReference type="PROSITE" id="PS51707"/>
    </source>
</evidence>
<dbReference type="FunCoup" id="A0A1S3HWG5">
    <property type="interactions" value="2"/>
</dbReference>
<dbReference type="InterPro" id="IPR008173">
    <property type="entry name" value="Adenylyl_cyclase_CyaB"/>
</dbReference>
<reference evidence="3" key="1">
    <citation type="submission" date="2025-08" db="UniProtKB">
        <authorList>
            <consortium name="RefSeq"/>
        </authorList>
    </citation>
    <scope>IDENTIFICATION</scope>
    <source>
        <tissue evidence="3">Gonads</tissue>
    </source>
</reference>
<protein>
    <submittedName>
        <fullName evidence="3">Uncharacterized protein LOC106158802</fullName>
    </submittedName>
</protein>
<dbReference type="InterPro" id="IPR033469">
    <property type="entry name" value="CYTH-like_dom_sf"/>
</dbReference>
<keyword evidence="2" id="KW-1185">Reference proteome</keyword>
<dbReference type="GeneID" id="106158802"/>
<dbReference type="KEGG" id="lak:106158802"/>
<name>A0A1S3HWG5_LINAN</name>
<proteinExistence type="predicted"/>
<dbReference type="STRING" id="7574.A0A1S3HWG5"/>
<dbReference type="SMART" id="SM01118">
    <property type="entry name" value="CYTH"/>
    <property type="match status" value="1"/>
</dbReference>
<organism evidence="2 3">
    <name type="scientific">Lingula anatina</name>
    <name type="common">Brachiopod</name>
    <name type="synonym">Lingula unguis</name>
    <dbReference type="NCBI Taxonomy" id="7574"/>
    <lineage>
        <taxon>Eukaryota</taxon>
        <taxon>Metazoa</taxon>
        <taxon>Spiralia</taxon>
        <taxon>Lophotrochozoa</taxon>
        <taxon>Brachiopoda</taxon>
        <taxon>Linguliformea</taxon>
        <taxon>Lingulata</taxon>
        <taxon>Lingulida</taxon>
        <taxon>Linguloidea</taxon>
        <taxon>Lingulidae</taxon>
        <taxon>Lingula</taxon>
    </lineage>
</organism>
<dbReference type="OrthoDB" id="6159137at2759"/>
<dbReference type="Pfam" id="PF01928">
    <property type="entry name" value="CYTH"/>
    <property type="match status" value="1"/>
</dbReference>
<dbReference type="Gene3D" id="2.40.320.10">
    <property type="entry name" value="Hypothetical Protein Pfu-838710-001"/>
    <property type="match status" value="1"/>
</dbReference>
<feature type="domain" description="CYTH" evidence="1">
    <location>
        <begin position="25"/>
        <end position="194"/>
    </location>
</feature>
<gene>
    <name evidence="3" type="primary">LOC106158802</name>
</gene>
<dbReference type="GO" id="GO:0016462">
    <property type="term" value="F:pyrophosphatase activity"/>
    <property type="evidence" value="ECO:0007669"/>
    <property type="project" value="UniProtKB-ARBA"/>
</dbReference>
<dbReference type="PANTHER" id="PTHR21028:SF2">
    <property type="entry name" value="CYTH DOMAIN-CONTAINING PROTEIN"/>
    <property type="match status" value="1"/>
</dbReference>
<sequence>MRGNRILFCLHYHLAKFSNKSVIMPTNVEIKAKVTNLEELKSKAASLSDSSDVLVQEDTFFVTPNGRLKLREQKSRQSTGAELVYYEREDTEGPKSSHFVKTPIPDPSGFKETLRQAIGIRGVVKKTRYLFMVGQTRVHVDQVNGLGDFMELEVMMKDGQSLEEGQAIAEDLMQKLGIDKKDLVTGAYMDHLEKTE</sequence>
<accession>A0A1S3HWG5</accession>
<dbReference type="PANTHER" id="PTHR21028">
    <property type="entry name" value="SI:CH211-156B7.4"/>
    <property type="match status" value="1"/>
</dbReference>
<dbReference type="CDD" id="cd07890">
    <property type="entry name" value="CYTH-like_AC_IV-like"/>
    <property type="match status" value="1"/>
</dbReference>